<dbReference type="OrthoDB" id="4932172at2759"/>
<feature type="region of interest" description="Disordered" evidence="1">
    <location>
        <begin position="190"/>
        <end position="234"/>
    </location>
</feature>
<accession>A0A8K0JA43</accession>
<protein>
    <submittedName>
        <fullName evidence="2">Uncharacterized protein</fullName>
    </submittedName>
</protein>
<dbReference type="Proteomes" id="UP000811619">
    <property type="component" value="Unassembled WGS sequence"/>
</dbReference>
<comment type="caution">
    <text evidence="2">The sequence shown here is derived from an EMBL/GenBank/DDBJ whole genome shotgun (WGS) entry which is preliminary data.</text>
</comment>
<proteinExistence type="predicted"/>
<evidence type="ECO:0000256" key="1">
    <source>
        <dbReference type="SAM" id="MobiDB-lite"/>
    </source>
</evidence>
<name>A0A8K0JA43_9HYPO</name>
<feature type="compositionally biased region" description="Acidic residues" evidence="1">
    <location>
        <begin position="225"/>
        <end position="234"/>
    </location>
</feature>
<evidence type="ECO:0000313" key="2">
    <source>
        <dbReference type="EMBL" id="KAG5928374.1"/>
    </source>
</evidence>
<keyword evidence="3" id="KW-1185">Reference proteome</keyword>
<reference evidence="2" key="1">
    <citation type="journal article" date="2020" name="bioRxiv">
        <title>Whole genome comparisons of ergot fungi reveals the divergence and evolution of species within the genus Claviceps are the result of varying mechanisms driving genome evolution and host range expansion.</title>
        <authorList>
            <person name="Wyka S.A."/>
            <person name="Mondo S.J."/>
            <person name="Liu M."/>
            <person name="Dettman J."/>
            <person name="Nalam V."/>
            <person name="Broders K.D."/>
        </authorList>
    </citation>
    <scope>NUCLEOTIDE SEQUENCE</scope>
    <source>
        <strain evidence="2">CCC 489</strain>
    </source>
</reference>
<gene>
    <name evidence="2" type="ORF">E4U42_000767</name>
</gene>
<feature type="compositionally biased region" description="Acidic residues" evidence="1">
    <location>
        <begin position="204"/>
        <end position="214"/>
    </location>
</feature>
<evidence type="ECO:0000313" key="3">
    <source>
        <dbReference type="Proteomes" id="UP000811619"/>
    </source>
</evidence>
<dbReference type="EMBL" id="SRPY01000120">
    <property type="protein sequence ID" value="KAG5928374.1"/>
    <property type="molecule type" value="Genomic_DNA"/>
</dbReference>
<sequence length="234" mass="26632">MDVLSVRSPTPEDVHEAFDALPRFDIGTTRAYFNTYLDEALPAILHELPTVVMLHSTDMDVKIVTGRRYYYLADLRPCPSCFELERRVEVERYFEVDTRSFHDARNFMGYVKELESYVFRGARRLMGSFLDTAAAHLLDGEMMLVYFQPEFVLDPVRSQGPYIGFNEFADYAEHWTCVIMLRPGLEKDPLKLDDEAATSKVEPDAEEASPEAEEMPGGARGMSEDGGEMSEDAE</sequence>
<dbReference type="AlphaFoldDB" id="A0A8K0JA43"/>
<organism evidence="2 3">
    <name type="scientific">Claviceps africana</name>
    <dbReference type="NCBI Taxonomy" id="83212"/>
    <lineage>
        <taxon>Eukaryota</taxon>
        <taxon>Fungi</taxon>
        <taxon>Dikarya</taxon>
        <taxon>Ascomycota</taxon>
        <taxon>Pezizomycotina</taxon>
        <taxon>Sordariomycetes</taxon>
        <taxon>Hypocreomycetidae</taxon>
        <taxon>Hypocreales</taxon>
        <taxon>Clavicipitaceae</taxon>
        <taxon>Claviceps</taxon>
    </lineage>
</organism>